<evidence type="ECO:0000256" key="4">
    <source>
        <dbReference type="ARBA" id="ARBA00022771"/>
    </source>
</evidence>
<dbReference type="PROSITE" id="PS00518">
    <property type="entry name" value="ZF_RING_1"/>
    <property type="match status" value="1"/>
</dbReference>
<dbReference type="PROSITE" id="PS51192">
    <property type="entry name" value="HELICASE_ATP_BIND_1"/>
    <property type="match status" value="1"/>
</dbReference>
<evidence type="ECO:0000256" key="8">
    <source>
        <dbReference type="ARBA" id="ARBA00022840"/>
    </source>
</evidence>
<proteinExistence type="inferred from homology"/>
<dbReference type="GO" id="GO:0008094">
    <property type="term" value="F:ATP-dependent activity, acting on DNA"/>
    <property type="evidence" value="ECO:0007669"/>
    <property type="project" value="TreeGrafter"/>
</dbReference>
<dbReference type="InterPro" id="IPR013083">
    <property type="entry name" value="Znf_RING/FYVE/PHD"/>
</dbReference>
<feature type="domain" description="Helicase C-terminal" evidence="14">
    <location>
        <begin position="977"/>
        <end position="1141"/>
    </location>
</feature>
<dbReference type="InterPro" id="IPR017907">
    <property type="entry name" value="Znf_RING_CS"/>
</dbReference>
<dbReference type="SUPFAM" id="SSF52540">
    <property type="entry name" value="P-loop containing nucleoside triphosphate hydrolases"/>
    <property type="match status" value="2"/>
</dbReference>
<dbReference type="CDD" id="cd18008">
    <property type="entry name" value="DEXDc_SHPRH-like"/>
    <property type="match status" value="1"/>
</dbReference>
<protein>
    <recommendedName>
        <fullName evidence="17">P-loop containing nucleoside triphosphate hydrolase protein</fullName>
    </recommendedName>
</protein>
<dbReference type="Gene3D" id="3.40.50.10810">
    <property type="entry name" value="Tandem AAA-ATPase domain"/>
    <property type="match status" value="1"/>
</dbReference>
<evidence type="ECO:0000256" key="2">
    <source>
        <dbReference type="ARBA" id="ARBA00022723"/>
    </source>
</evidence>
<dbReference type="InterPro" id="IPR014001">
    <property type="entry name" value="Helicase_ATP-bd"/>
</dbReference>
<evidence type="ECO:0000259" key="14">
    <source>
        <dbReference type="PROSITE" id="PS51194"/>
    </source>
</evidence>
<gene>
    <name evidence="15" type="ORF">EXIGLDRAFT_733361</name>
</gene>
<keyword evidence="16" id="KW-1185">Reference proteome</keyword>
<dbReference type="SMART" id="SM00490">
    <property type="entry name" value="HELICc"/>
    <property type="match status" value="1"/>
</dbReference>
<dbReference type="SMART" id="SM00184">
    <property type="entry name" value="RING"/>
    <property type="match status" value="1"/>
</dbReference>
<dbReference type="InterPro" id="IPR049730">
    <property type="entry name" value="SNF2/RAD54-like_C"/>
</dbReference>
<evidence type="ECO:0000313" key="16">
    <source>
        <dbReference type="Proteomes" id="UP000077266"/>
    </source>
</evidence>
<dbReference type="EMBL" id="KV425943">
    <property type="protein sequence ID" value="KZV96448.1"/>
    <property type="molecule type" value="Genomic_DNA"/>
</dbReference>
<dbReference type="AlphaFoldDB" id="A0A165KJR4"/>
<keyword evidence="3" id="KW-0547">Nucleotide-binding</keyword>
<evidence type="ECO:0000256" key="5">
    <source>
        <dbReference type="ARBA" id="ARBA00022801"/>
    </source>
</evidence>
<evidence type="ECO:0000259" key="13">
    <source>
        <dbReference type="PROSITE" id="PS51192"/>
    </source>
</evidence>
<keyword evidence="7" id="KW-0862">Zinc</keyword>
<dbReference type="FunCoup" id="A0A165KJR4">
    <property type="interactions" value="398"/>
</dbReference>
<evidence type="ECO:0000313" key="15">
    <source>
        <dbReference type="EMBL" id="KZV96448.1"/>
    </source>
</evidence>
<reference evidence="15 16" key="1">
    <citation type="journal article" date="2016" name="Mol. Biol. Evol.">
        <title>Comparative Genomics of Early-Diverging Mushroom-Forming Fungi Provides Insights into the Origins of Lignocellulose Decay Capabilities.</title>
        <authorList>
            <person name="Nagy L.G."/>
            <person name="Riley R."/>
            <person name="Tritt A."/>
            <person name="Adam C."/>
            <person name="Daum C."/>
            <person name="Floudas D."/>
            <person name="Sun H."/>
            <person name="Yadav J.S."/>
            <person name="Pangilinan J."/>
            <person name="Larsson K.H."/>
            <person name="Matsuura K."/>
            <person name="Barry K."/>
            <person name="Labutti K."/>
            <person name="Kuo R."/>
            <person name="Ohm R.A."/>
            <person name="Bhattacharya S.S."/>
            <person name="Shirouzu T."/>
            <person name="Yoshinaga Y."/>
            <person name="Martin F.M."/>
            <person name="Grigoriev I.V."/>
            <person name="Hibbett D.S."/>
        </authorList>
    </citation>
    <scope>NUCLEOTIDE SEQUENCE [LARGE SCALE GENOMIC DNA]</scope>
    <source>
        <strain evidence="15 16">HHB12029</strain>
    </source>
</reference>
<keyword evidence="8" id="KW-0067">ATP-binding</keyword>
<dbReference type="InterPro" id="IPR001841">
    <property type="entry name" value="Znf_RING"/>
</dbReference>
<dbReference type="Pfam" id="PF00271">
    <property type="entry name" value="Helicase_C"/>
    <property type="match status" value="1"/>
</dbReference>
<dbReference type="OrthoDB" id="423559at2759"/>
<dbReference type="Pfam" id="PF00097">
    <property type="entry name" value="zf-C3HC4"/>
    <property type="match status" value="1"/>
</dbReference>
<evidence type="ECO:0000256" key="6">
    <source>
        <dbReference type="ARBA" id="ARBA00022806"/>
    </source>
</evidence>
<feature type="domain" description="Helicase ATP-binding" evidence="13">
    <location>
        <begin position="478"/>
        <end position="663"/>
    </location>
</feature>
<evidence type="ECO:0000256" key="1">
    <source>
        <dbReference type="ARBA" id="ARBA00007025"/>
    </source>
</evidence>
<keyword evidence="10" id="KW-0175">Coiled coil</keyword>
<evidence type="ECO:0000256" key="10">
    <source>
        <dbReference type="SAM" id="Coils"/>
    </source>
</evidence>
<dbReference type="SMART" id="SM00487">
    <property type="entry name" value="DEXDc"/>
    <property type="match status" value="1"/>
</dbReference>
<dbReference type="GO" id="GO:0005634">
    <property type="term" value="C:nucleus"/>
    <property type="evidence" value="ECO:0007669"/>
    <property type="project" value="TreeGrafter"/>
</dbReference>
<evidence type="ECO:0000256" key="3">
    <source>
        <dbReference type="ARBA" id="ARBA00022741"/>
    </source>
</evidence>
<keyword evidence="4 9" id="KW-0863">Zinc-finger</keyword>
<dbReference type="GO" id="GO:0004386">
    <property type="term" value="F:helicase activity"/>
    <property type="evidence" value="ECO:0007669"/>
    <property type="project" value="UniProtKB-KW"/>
</dbReference>
<dbReference type="InterPro" id="IPR000330">
    <property type="entry name" value="SNF2_N"/>
</dbReference>
<evidence type="ECO:0000256" key="7">
    <source>
        <dbReference type="ARBA" id="ARBA00022833"/>
    </source>
</evidence>
<dbReference type="PANTHER" id="PTHR45626">
    <property type="entry name" value="TRANSCRIPTION TERMINATION FACTOR 2-RELATED"/>
    <property type="match status" value="1"/>
</dbReference>
<dbReference type="Gene3D" id="3.40.50.300">
    <property type="entry name" value="P-loop containing nucleotide triphosphate hydrolases"/>
    <property type="match status" value="1"/>
</dbReference>
<dbReference type="GO" id="GO:0008270">
    <property type="term" value="F:zinc ion binding"/>
    <property type="evidence" value="ECO:0007669"/>
    <property type="project" value="UniProtKB-KW"/>
</dbReference>
<dbReference type="InterPro" id="IPR027417">
    <property type="entry name" value="P-loop_NTPase"/>
</dbReference>
<dbReference type="InterPro" id="IPR018957">
    <property type="entry name" value="Znf_C3HC4_RING-type"/>
</dbReference>
<feature type="domain" description="RING-type" evidence="12">
    <location>
        <begin position="841"/>
        <end position="900"/>
    </location>
</feature>
<dbReference type="PANTHER" id="PTHR45626:SF16">
    <property type="entry name" value="ATP-DEPENDENT HELICASE ULS1"/>
    <property type="match status" value="1"/>
</dbReference>
<sequence length="1152" mass="127778">MAAVHTEKALQVARKTLGRDEHGERPPEYYFLEVSQWLQDHPDDDNFLTDLFESPPVVTCLDCFEDFSLSPSPGHPVGLRSFERHTNKAGHMQRVRDRIAEQERGHESDGMSLHSHHSSASASIPNTPDTGFGELPDVESKPFTFNSEAAPWNNAGPSDVKTGKKRVSDASADSYGPIEISDDEDHGRAYKRTRMSPDNDDWATAFDVDNDISMMDIPPDFWAPVVPKEEEKPVVLNAARPKAKKRPSAVLAALDGLTAGPSTSKRPAPPSLVKPEPIDDVKPLHIAGHGHVAKRHMKISPPPVPGPSRIKPEAVNNDRALLAARPLLPNPALNVAKGAAVAKHPAVNMPPAPPAVPPQPVLSMPGAFPPMLNPLAAMQAAIGGVRGLAQNAYEAVHGMPFRLNADMGPAIPGLDEGGPEQAVKLNEFFTQGMDDLAETEGVQDALKKLDLSHLKAKLPGMEVSLLPHQVIGVAWANKLELGSSKGGILADDMGLGKTVQMIATMCLNRPTKEDAEKSTLIIVPTALLEQWRAEIQQKTVEDTFSVFVHHGSNKLKRVKDVRKYDIVITTYATLGHCFAKLKKERGKKAQDYIDDEERKIGPLAKTTWWRIILDEAQFIRNRLTTASINVSSLDAVHRWSLTGTPVTNTLTDLYALIRFGRHRPWNDFEDFNNHVGKIQLKRPDLAGKRAQALLKPILLRRTKDSMVEGKPIIELGPKTITVHQLEFTPREREVYEALEKRQQDKLQRMIDRGRVVKEYHFILVMILRLRQAANHIQLITYAADEFGLDVRRVAADGSADENTPEEEHDRAMDLLGSDAVTKLKQKYLELAKDNDVADEECSICLEPFAGNRRVTKCGHEFCADCIKDVFNQPYVPLNGAVDEDVERADAAQLRPCPVCRANLKADEIFNSLAFEPSEEELAKLRAEEEDMDEEEAEFLKINAKRNAKGKGKAKTAEVNGIDLAELDLGSKFKPSTKMTKMLEFLKEYQNNPTDGRVEKTILYSQWTSMIDLIEILLKREGLKSVRYDGKMTRGARDKAIAAFKSDSGPNIMIISLKCGGVGLNLTEASRVISLDLAWNSATENQAFDRVHRLGQQRDVFIERLVVKNTIEDRILGLQKQKQGLSDAALGEGTGEKLRRLGVRELRQLFGMA</sequence>
<comment type="similarity">
    <text evidence="1">Belongs to the SNF2/RAD54 helicase family.</text>
</comment>
<dbReference type="InterPro" id="IPR038718">
    <property type="entry name" value="SNF2-like_sf"/>
</dbReference>
<evidence type="ECO:0008006" key="17">
    <source>
        <dbReference type="Google" id="ProtNLM"/>
    </source>
</evidence>
<dbReference type="Gene3D" id="3.30.40.10">
    <property type="entry name" value="Zinc/RING finger domain, C3HC4 (zinc finger)"/>
    <property type="match status" value="1"/>
</dbReference>
<feature type="region of interest" description="Disordered" evidence="11">
    <location>
        <begin position="257"/>
        <end position="279"/>
    </location>
</feature>
<dbReference type="GO" id="GO:0016787">
    <property type="term" value="F:hydrolase activity"/>
    <property type="evidence" value="ECO:0007669"/>
    <property type="project" value="UniProtKB-KW"/>
</dbReference>
<dbReference type="GO" id="GO:0000724">
    <property type="term" value="P:double-strand break repair via homologous recombination"/>
    <property type="evidence" value="ECO:0007669"/>
    <property type="project" value="TreeGrafter"/>
</dbReference>
<evidence type="ECO:0000256" key="9">
    <source>
        <dbReference type="PROSITE-ProRule" id="PRU00175"/>
    </source>
</evidence>
<accession>A0A165KJR4</accession>
<dbReference type="Pfam" id="PF00176">
    <property type="entry name" value="SNF2-rel_dom"/>
    <property type="match status" value="1"/>
</dbReference>
<evidence type="ECO:0000256" key="11">
    <source>
        <dbReference type="SAM" id="MobiDB-lite"/>
    </source>
</evidence>
<dbReference type="GO" id="GO:0005524">
    <property type="term" value="F:ATP binding"/>
    <property type="evidence" value="ECO:0007669"/>
    <property type="project" value="UniProtKB-KW"/>
</dbReference>
<dbReference type="STRING" id="1314781.A0A165KJR4"/>
<evidence type="ECO:0000259" key="12">
    <source>
        <dbReference type="PROSITE" id="PS50089"/>
    </source>
</evidence>
<dbReference type="GO" id="GO:0005737">
    <property type="term" value="C:cytoplasm"/>
    <property type="evidence" value="ECO:0007669"/>
    <property type="project" value="TreeGrafter"/>
</dbReference>
<dbReference type="SUPFAM" id="SSF57850">
    <property type="entry name" value="RING/U-box"/>
    <property type="match status" value="1"/>
</dbReference>
<name>A0A165KJR4_EXIGL</name>
<keyword evidence="2" id="KW-0479">Metal-binding</keyword>
<dbReference type="InterPro" id="IPR001650">
    <property type="entry name" value="Helicase_C-like"/>
</dbReference>
<dbReference type="InterPro" id="IPR050628">
    <property type="entry name" value="SNF2_RAD54_helicase_TF"/>
</dbReference>
<dbReference type="PROSITE" id="PS50089">
    <property type="entry name" value="ZF_RING_2"/>
    <property type="match status" value="1"/>
</dbReference>
<dbReference type="CDD" id="cd18793">
    <property type="entry name" value="SF2_C_SNF"/>
    <property type="match status" value="1"/>
</dbReference>
<keyword evidence="6" id="KW-0347">Helicase</keyword>
<dbReference type="PROSITE" id="PS51194">
    <property type="entry name" value="HELICASE_CTER"/>
    <property type="match status" value="1"/>
</dbReference>
<feature type="coiled-coil region" evidence="10">
    <location>
        <begin position="917"/>
        <end position="944"/>
    </location>
</feature>
<dbReference type="InParanoid" id="A0A165KJR4"/>
<feature type="region of interest" description="Disordered" evidence="11">
    <location>
        <begin position="101"/>
        <end position="183"/>
    </location>
</feature>
<organism evidence="15 16">
    <name type="scientific">Exidia glandulosa HHB12029</name>
    <dbReference type="NCBI Taxonomy" id="1314781"/>
    <lineage>
        <taxon>Eukaryota</taxon>
        <taxon>Fungi</taxon>
        <taxon>Dikarya</taxon>
        <taxon>Basidiomycota</taxon>
        <taxon>Agaricomycotina</taxon>
        <taxon>Agaricomycetes</taxon>
        <taxon>Auriculariales</taxon>
        <taxon>Exidiaceae</taxon>
        <taxon>Exidia</taxon>
    </lineage>
</organism>
<dbReference type="Proteomes" id="UP000077266">
    <property type="component" value="Unassembled WGS sequence"/>
</dbReference>
<keyword evidence="5" id="KW-0378">Hydrolase</keyword>